<dbReference type="EMBL" id="FQXT01000002">
    <property type="protein sequence ID" value="SHH90873.1"/>
    <property type="molecule type" value="Genomic_DNA"/>
</dbReference>
<keyword evidence="4" id="KW-0456">Lyase</keyword>
<dbReference type="Gene3D" id="3.40.640.10">
    <property type="entry name" value="Type I PLP-dependent aspartate aminotransferase-like (Major domain)"/>
    <property type="match status" value="1"/>
</dbReference>
<organism evidence="4 5">
    <name type="scientific">Leeuwenhoekiella palythoae</name>
    <dbReference type="NCBI Taxonomy" id="573501"/>
    <lineage>
        <taxon>Bacteria</taxon>
        <taxon>Pseudomonadati</taxon>
        <taxon>Bacteroidota</taxon>
        <taxon>Flavobacteriia</taxon>
        <taxon>Flavobacteriales</taxon>
        <taxon>Flavobacteriaceae</taxon>
        <taxon>Leeuwenhoekiella</taxon>
    </lineage>
</organism>
<dbReference type="PANTHER" id="PTHR43586">
    <property type="entry name" value="CYSTEINE DESULFURASE"/>
    <property type="match status" value="1"/>
</dbReference>
<reference evidence="4" key="2">
    <citation type="submission" date="2016-11" db="EMBL/GenBank/DDBJ databases">
        <authorList>
            <person name="Jaros S."/>
            <person name="Januszkiewicz K."/>
            <person name="Wedrychowicz H."/>
        </authorList>
    </citation>
    <scope>NUCLEOTIDE SEQUENCE [LARGE SCALE GENOMIC DNA]</scope>
    <source>
        <strain evidence="4">DSM 19859</strain>
    </source>
</reference>
<dbReference type="RefSeq" id="WP_072981573.1">
    <property type="nucleotide sequence ID" value="NZ_FQXT01000002.1"/>
</dbReference>
<reference evidence="5" key="1">
    <citation type="submission" date="2016-11" db="EMBL/GenBank/DDBJ databases">
        <authorList>
            <person name="Varghese N."/>
            <person name="Submissions S."/>
        </authorList>
    </citation>
    <scope>NUCLEOTIDE SEQUENCE [LARGE SCALE GENOMIC DNA]</scope>
    <source>
        <strain evidence="5">DSM 19859</strain>
    </source>
</reference>
<dbReference type="Proteomes" id="UP000184240">
    <property type="component" value="Unassembled WGS sequence"/>
</dbReference>
<sequence>MKNLKKEFPVTANYTHLNTAGSGLLSETLLDFRQNHDLDYLVYGSVIKDKQDKFISGVRKDVGSFFKCHPSRVALVPSFSIGFNFLLDALPSKTKVLLLQEDYPSINWPVEARDFEICYAAIDEHLEENILQAVEREKPQILCLSLVQYVSGVQIDFEFLKKLKENFPDLIICGDGTQYCGVEEFDFEQSGLDILGASTYKWMNAGYGNGFFLFKEAMQEVLKPKAVGFASIRGLYKEENEHALIGKFEPGHIDTLNMGSLQAAIQLVKKVGYSNITEQINTLKKQALEAFASRGLLDDFVTQRKVHSSIFNIKGDQKLFEKLKAKDIICSQRGNGIRISFHYFNTESDLEQLLKLI</sequence>
<dbReference type="EMBL" id="QOVN01000001">
    <property type="protein sequence ID" value="RXG31522.1"/>
    <property type="molecule type" value="Genomic_DNA"/>
</dbReference>
<dbReference type="PANTHER" id="PTHR43586:SF15">
    <property type="entry name" value="BLR3095 PROTEIN"/>
    <property type="match status" value="1"/>
</dbReference>
<dbReference type="Proteomes" id="UP000290037">
    <property type="component" value="Unassembled WGS sequence"/>
</dbReference>
<dbReference type="Pfam" id="PF00266">
    <property type="entry name" value="Aminotran_5"/>
    <property type="match status" value="1"/>
</dbReference>
<accession>A0A1M5WV46</accession>
<dbReference type="AlphaFoldDB" id="A0A1M5WV46"/>
<protein>
    <submittedName>
        <fullName evidence="3 4">Selenocysteine lyase/cysteine desulfurase</fullName>
    </submittedName>
</protein>
<dbReference type="InterPro" id="IPR015424">
    <property type="entry name" value="PyrdxlP-dep_Trfase"/>
</dbReference>
<evidence type="ECO:0000313" key="5">
    <source>
        <dbReference type="Proteomes" id="UP000184240"/>
    </source>
</evidence>
<gene>
    <name evidence="3" type="ORF">DSM01_668</name>
    <name evidence="4" type="ORF">SAMN04487999_1376</name>
</gene>
<evidence type="ECO:0000313" key="4">
    <source>
        <dbReference type="EMBL" id="SHH90873.1"/>
    </source>
</evidence>
<dbReference type="SUPFAM" id="SSF53383">
    <property type="entry name" value="PLP-dependent transferases"/>
    <property type="match status" value="1"/>
</dbReference>
<dbReference type="STRING" id="573501.SAMN04487999_1376"/>
<dbReference type="OrthoDB" id="513408at2"/>
<keyword evidence="6" id="KW-1185">Reference proteome</keyword>
<evidence type="ECO:0000256" key="1">
    <source>
        <dbReference type="ARBA" id="ARBA00022898"/>
    </source>
</evidence>
<proteinExistence type="predicted"/>
<reference evidence="3 6" key="3">
    <citation type="submission" date="2018-07" db="EMBL/GenBank/DDBJ databases">
        <title>Leeuwenhoekiella genomics.</title>
        <authorList>
            <person name="Tahon G."/>
            <person name="Willems A."/>
        </authorList>
    </citation>
    <scope>NUCLEOTIDE SEQUENCE [LARGE SCALE GENOMIC DNA]</scope>
    <source>
        <strain evidence="3 6">LMG 24856</strain>
    </source>
</reference>
<evidence type="ECO:0000313" key="6">
    <source>
        <dbReference type="Proteomes" id="UP000290037"/>
    </source>
</evidence>
<evidence type="ECO:0000259" key="2">
    <source>
        <dbReference type="Pfam" id="PF00266"/>
    </source>
</evidence>
<dbReference type="GO" id="GO:0016829">
    <property type="term" value="F:lyase activity"/>
    <property type="evidence" value="ECO:0007669"/>
    <property type="project" value="UniProtKB-KW"/>
</dbReference>
<dbReference type="InterPro" id="IPR000192">
    <property type="entry name" value="Aminotrans_V_dom"/>
</dbReference>
<name>A0A1M5WV46_9FLAO</name>
<evidence type="ECO:0000313" key="3">
    <source>
        <dbReference type="EMBL" id="RXG31522.1"/>
    </source>
</evidence>
<dbReference type="Gene3D" id="3.90.1150.10">
    <property type="entry name" value="Aspartate Aminotransferase, domain 1"/>
    <property type="match status" value="1"/>
</dbReference>
<keyword evidence="1" id="KW-0663">Pyridoxal phosphate</keyword>
<dbReference type="InterPro" id="IPR015422">
    <property type="entry name" value="PyrdxlP-dep_Trfase_small"/>
</dbReference>
<dbReference type="InterPro" id="IPR015421">
    <property type="entry name" value="PyrdxlP-dep_Trfase_major"/>
</dbReference>
<feature type="domain" description="Aminotransferase class V" evidence="2">
    <location>
        <begin position="79"/>
        <end position="353"/>
    </location>
</feature>